<feature type="region of interest" description="Disordered" evidence="1">
    <location>
        <begin position="1"/>
        <end position="35"/>
    </location>
</feature>
<name>A0A830DDE5_9LAMI</name>
<gene>
    <name evidence="2" type="ORF">PHJA_003014300</name>
</gene>
<evidence type="ECO:0000256" key="1">
    <source>
        <dbReference type="SAM" id="MobiDB-lite"/>
    </source>
</evidence>
<proteinExistence type="predicted"/>
<evidence type="ECO:0000313" key="2">
    <source>
        <dbReference type="EMBL" id="GFQ08703.1"/>
    </source>
</evidence>
<keyword evidence="3" id="KW-1185">Reference proteome</keyword>
<evidence type="ECO:0000313" key="3">
    <source>
        <dbReference type="Proteomes" id="UP000653305"/>
    </source>
</evidence>
<accession>A0A830DDE5</accession>
<reference evidence="2" key="1">
    <citation type="submission" date="2020-07" db="EMBL/GenBank/DDBJ databases">
        <title>Ethylene signaling mediates host invasion by parasitic plants.</title>
        <authorList>
            <person name="Yoshida S."/>
        </authorList>
    </citation>
    <scope>NUCLEOTIDE SEQUENCE</scope>
    <source>
        <strain evidence="2">Okayama</strain>
    </source>
</reference>
<dbReference type="Proteomes" id="UP000653305">
    <property type="component" value="Unassembled WGS sequence"/>
</dbReference>
<dbReference type="EMBL" id="BMAC01008729">
    <property type="protein sequence ID" value="GFQ08703.1"/>
    <property type="molecule type" value="Genomic_DNA"/>
</dbReference>
<protein>
    <submittedName>
        <fullName evidence="2">Uncharacterized protein</fullName>
    </submittedName>
</protein>
<comment type="caution">
    <text evidence="2">The sequence shown here is derived from an EMBL/GenBank/DDBJ whole genome shotgun (WGS) entry which is preliminary data.</text>
</comment>
<dbReference type="AlphaFoldDB" id="A0A830DDE5"/>
<sequence length="56" mass="6490">MARAGSGTLVQNSGPMITRRKQRVKISPTGKKGHRQIGSHQLWRILLWLRKGVWRR</sequence>
<organism evidence="2 3">
    <name type="scientific">Phtheirospermum japonicum</name>
    <dbReference type="NCBI Taxonomy" id="374723"/>
    <lineage>
        <taxon>Eukaryota</taxon>
        <taxon>Viridiplantae</taxon>
        <taxon>Streptophyta</taxon>
        <taxon>Embryophyta</taxon>
        <taxon>Tracheophyta</taxon>
        <taxon>Spermatophyta</taxon>
        <taxon>Magnoliopsida</taxon>
        <taxon>eudicotyledons</taxon>
        <taxon>Gunneridae</taxon>
        <taxon>Pentapetalae</taxon>
        <taxon>asterids</taxon>
        <taxon>lamiids</taxon>
        <taxon>Lamiales</taxon>
        <taxon>Orobanchaceae</taxon>
        <taxon>Orobanchaceae incertae sedis</taxon>
        <taxon>Phtheirospermum</taxon>
    </lineage>
</organism>